<name>A0A8J4SKK4_9TREM</name>
<evidence type="ECO:0000313" key="2">
    <source>
        <dbReference type="EMBL" id="KAF5400563.1"/>
    </source>
</evidence>
<dbReference type="Proteomes" id="UP000748531">
    <property type="component" value="Unassembled WGS sequence"/>
</dbReference>
<evidence type="ECO:0000256" key="1">
    <source>
        <dbReference type="SAM" id="MobiDB-lite"/>
    </source>
</evidence>
<feature type="region of interest" description="Disordered" evidence="1">
    <location>
        <begin position="1"/>
        <end position="26"/>
    </location>
</feature>
<proteinExistence type="predicted"/>
<protein>
    <submittedName>
        <fullName evidence="2">Uncharacterized protein</fullName>
    </submittedName>
</protein>
<evidence type="ECO:0000313" key="3">
    <source>
        <dbReference type="Proteomes" id="UP000748531"/>
    </source>
</evidence>
<comment type="caution">
    <text evidence="2">The sequence shown here is derived from an EMBL/GenBank/DDBJ whole genome shotgun (WGS) entry which is preliminary data.</text>
</comment>
<keyword evidence="3" id="KW-1185">Reference proteome</keyword>
<dbReference type="AlphaFoldDB" id="A0A8J4SKK4"/>
<feature type="compositionally biased region" description="Polar residues" evidence="1">
    <location>
        <begin position="13"/>
        <end position="23"/>
    </location>
</feature>
<accession>A0A8J4SKK4</accession>
<organism evidence="2 3">
    <name type="scientific">Paragonimus heterotremus</name>
    <dbReference type="NCBI Taxonomy" id="100268"/>
    <lineage>
        <taxon>Eukaryota</taxon>
        <taxon>Metazoa</taxon>
        <taxon>Spiralia</taxon>
        <taxon>Lophotrochozoa</taxon>
        <taxon>Platyhelminthes</taxon>
        <taxon>Trematoda</taxon>
        <taxon>Digenea</taxon>
        <taxon>Plagiorchiida</taxon>
        <taxon>Troglotremata</taxon>
        <taxon>Troglotrematidae</taxon>
        <taxon>Paragonimus</taxon>
    </lineage>
</organism>
<reference evidence="2" key="1">
    <citation type="submission" date="2019-05" db="EMBL/GenBank/DDBJ databases">
        <title>Annotation for the trematode Paragonimus heterotremus.</title>
        <authorList>
            <person name="Choi Y.-J."/>
        </authorList>
    </citation>
    <scope>NUCLEOTIDE SEQUENCE</scope>
    <source>
        <strain evidence="2">LC</strain>
    </source>
</reference>
<gene>
    <name evidence="2" type="ORF">PHET_05656</name>
</gene>
<dbReference type="EMBL" id="LUCH01003091">
    <property type="protein sequence ID" value="KAF5400563.1"/>
    <property type="molecule type" value="Genomic_DNA"/>
</dbReference>
<sequence length="112" mass="12074">MSGNVGRYLRSRQGAQTTATQNDGVELPQDQPIALRQLVDLVDLPVHQLPDVQCINLLPLPAYLLPNKLSKDGLASAVPLSSSSPLSDCLDLKHVETSGFRPIGLLEYAPTD</sequence>